<evidence type="ECO:0000313" key="3">
    <source>
        <dbReference type="Proteomes" id="UP001565243"/>
    </source>
</evidence>
<dbReference type="Pfam" id="PF01755">
    <property type="entry name" value="Glyco_transf_25"/>
    <property type="match status" value="1"/>
</dbReference>
<name>A0ABV4E925_9GAMM</name>
<feature type="domain" description="Glycosyl transferase family 25" evidence="1">
    <location>
        <begin position="5"/>
        <end position="167"/>
    </location>
</feature>
<dbReference type="Proteomes" id="UP001565243">
    <property type="component" value="Unassembled WGS sequence"/>
</dbReference>
<gene>
    <name evidence="2" type="ORF">AB6T85_13495</name>
</gene>
<protein>
    <submittedName>
        <fullName evidence="2">Glycosyltransferase family 25 protein</fullName>
    </submittedName>
</protein>
<evidence type="ECO:0000313" key="2">
    <source>
        <dbReference type="EMBL" id="MEY8771416.1"/>
    </source>
</evidence>
<dbReference type="InterPro" id="IPR002654">
    <property type="entry name" value="Glyco_trans_25"/>
</dbReference>
<reference evidence="2 3" key="1">
    <citation type="submission" date="2024-07" db="EMBL/GenBank/DDBJ databases">
        <authorList>
            <person name="Hebao G."/>
        </authorList>
    </citation>
    <scope>NUCLEOTIDE SEQUENCE [LARGE SCALE GENOMIC DNA]</scope>
    <source>
        <strain evidence="2 3">ACCC 02193</strain>
    </source>
</reference>
<keyword evidence="3" id="KW-1185">Reference proteome</keyword>
<proteinExistence type="predicted"/>
<dbReference type="EMBL" id="JBGFFX010000007">
    <property type="protein sequence ID" value="MEY8771416.1"/>
    <property type="molecule type" value="Genomic_DNA"/>
</dbReference>
<dbReference type="CDD" id="cd06532">
    <property type="entry name" value="Glyco_transf_25"/>
    <property type="match status" value="1"/>
</dbReference>
<evidence type="ECO:0000259" key="1">
    <source>
        <dbReference type="Pfam" id="PF01755"/>
    </source>
</evidence>
<organism evidence="2 3">
    <name type="scientific">Erwinia aeris</name>
    <dbReference type="NCBI Taxonomy" id="3239803"/>
    <lineage>
        <taxon>Bacteria</taxon>
        <taxon>Pseudomonadati</taxon>
        <taxon>Pseudomonadota</taxon>
        <taxon>Gammaproteobacteria</taxon>
        <taxon>Enterobacterales</taxon>
        <taxon>Erwiniaceae</taxon>
        <taxon>Erwinia</taxon>
    </lineage>
</organism>
<accession>A0ABV4E925</accession>
<sequence length="254" mass="28797">MSNIAIFVINLPVSTDRLQSMQRQLAAIGKEFFTIKAVDGSKIADDEFFFYKREVSYAITKGEVGCAMSHLKAYKQLVDSDYDLALILEDDVTVPADIGKHLESIAKNNSDRHSTVTLLSDINQYQNKQLYSTDNTHHVHKVLNAAFSHGYVINKAAAKKMLANLFPVWCVADQWTTFQEFGLIDLHGVVPSLINTYEPLEKVTTIGDRGSESIRNEKNLIWGRIRDSRPVTLKVKKSLWLAFVRPFISIKKKY</sequence>
<comment type="caution">
    <text evidence="2">The sequence shown here is derived from an EMBL/GenBank/DDBJ whole genome shotgun (WGS) entry which is preliminary data.</text>
</comment>
<dbReference type="RefSeq" id="WP_369895823.1">
    <property type="nucleotide sequence ID" value="NZ_JBGFFX010000007.1"/>
</dbReference>